<dbReference type="InterPro" id="IPR006143">
    <property type="entry name" value="RND_pump_MFP"/>
</dbReference>
<dbReference type="NCBIfam" id="TIGR01730">
    <property type="entry name" value="RND_mfp"/>
    <property type="match status" value="1"/>
</dbReference>
<feature type="coiled-coil region" evidence="2">
    <location>
        <begin position="123"/>
        <end position="174"/>
    </location>
</feature>
<dbReference type="Proteomes" id="UP000192738">
    <property type="component" value="Unassembled WGS sequence"/>
</dbReference>
<dbReference type="InterPro" id="IPR058624">
    <property type="entry name" value="MdtA-like_HH"/>
</dbReference>
<evidence type="ECO:0000259" key="3">
    <source>
        <dbReference type="Pfam" id="PF25876"/>
    </source>
</evidence>
<dbReference type="PANTHER" id="PTHR30469">
    <property type="entry name" value="MULTIDRUG RESISTANCE PROTEIN MDTA"/>
    <property type="match status" value="1"/>
</dbReference>
<dbReference type="PANTHER" id="PTHR30469:SF15">
    <property type="entry name" value="HLYD FAMILY OF SECRETION PROTEINS"/>
    <property type="match status" value="1"/>
</dbReference>
<protein>
    <submittedName>
        <fullName evidence="6">RND family efflux transporter, MFP subunit</fullName>
    </submittedName>
</protein>
<feature type="domain" description="Multidrug resistance protein MdtA-like alpha-helical hairpin" evidence="3">
    <location>
        <begin position="117"/>
        <end position="185"/>
    </location>
</feature>
<feature type="domain" description="CusB-like beta-barrel" evidence="5">
    <location>
        <begin position="223"/>
        <end position="297"/>
    </location>
</feature>
<dbReference type="GO" id="GO:1990281">
    <property type="term" value="C:efflux pump complex"/>
    <property type="evidence" value="ECO:0007669"/>
    <property type="project" value="TreeGrafter"/>
</dbReference>
<sequence>MQTVMLFDYLKTISKKKLSYVLAAAALCIAGILFWKAHSQPAATVETIPLVRTAVVGAAGGLKNYTYAGEVRGRYESQLAFQVTGKIIKRNVQLGSVVNAGDVLLQIDPKDLQQTVNSSSAQVHSAESQLKLAESNLQRYRQLFAQSAISRAQLDQYENAYEVAQAAVQQSSAQYGQSSNQLDYSLLYADKSGVISSISAEAGQVVSAGQTILTIVQSGEREVEISVPENRIEELRKAAQLTISFWALPDVKITGKVREIAPMAAPTTRTYQVRIGLLNPPPEIKLGMTAAVTVSSAGDQNTNLISIPLSAIYQTNDTPGVWVVTDNTAHLRPVQIGGLGNNLVQVSGLRPGEIMVTAGVHKLREGQKVRVSEGDRQ</sequence>
<dbReference type="Pfam" id="PF25954">
    <property type="entry name" value="Beta-barrel_RND_2"/>
    <property type="match status" value="1"/>
</dbReference>
<evidence type="ECO:0000256" key="2">
    <source>
        <dbReference type="SAM" id="Coils"/>
    </source>
</evidence>
<evidence type="ECO:0000259" key="4">
    <source>
        <dbReference type="Pfam" id="PF25917"/>
    </source>
</evidence>
<dbReference type="Pfam" id="PF25917">
    <property type="entry name" value="BSH_RND"/>
    <property type="match status" value="1"/>
</dbReference>
<dbReference type="AlphaFoldDB" id="A0A1W1ZHC7"/>
<dbReference type="SUPFAM" id="SSF111369">
    <property type="entry name" value="HlyD-like secretion proteins"/>
    <property type="match status" value="1"/>
</dbReference>
<dbReference type="Gene3D" id="2.40.30.170">
    <property type="match status" value="1"/>
</dbReference>
<gene>
    <name evidence="6" type="ORF">SAMN04488500_103311</name>
</gene>
<proteinExistence type="inferred from homology"/>
<evidence type="ECO:0000259" key="5">
    <source>
        <dbReference type="Pfam" id="PF25954"/>
    </source>
</evidence>
<dbReference type="Gene3D" id="1.10.287.470">
    <property type="entry name" value="Helix hairpin bin"/>
    <property type="match status" value="1"/>
</dbReference>
<dbReference type="Gene3D" id="2.40.50.100">
    <property type="match status" value="1"/>
</dbReference>
<dbReference type="InterPro" id="IPR058625">
    <property type="entry name" value="MdtA-like_BSH"/>
</dbReference>
<dbReference type="Gene3D" id="2.40.420.20">
    <property type="match status" value="1"/>
</dbReference>
<dbReference type="Pfam" id="PF25876">
    <property type="entry name" value="HH_MFP_RND"/>
    <property type="match status" value="1"/>
</dbReference>
<dbReference type="GO" id="GO:0015562">
    <property type="term" value="F:efflux transmembrane transporter activity"/>
    <property type="evidence" value="ECO:0007669"/>
    <property type="project" value="TreeGrafter"/>
</dbReference>
<keyword evidence="7" id="KW-1185">Reference proteome</keyword>
<evidence type="ECO:0000313" key="6">
    <source>
        <dbReference type="EMBL" id="SMC47776.1"/>
    </source>
</evidence>
<reference evidence="6 7" key="1">
    <citation type="submission" date="2017-04" db="EMBL/GenBank/DDBJ databases">
        <authorList>
            <person name="Afonso C.L."/>
            <person name="Miller P.J."/>
            <person name="Scott M.A."/>
            <person name="Spackman E."/>
            <person name="Goraichik I."/>
            <person name="Dimitrov K.M."/>
            <person name="Suarez D.L."/>
            <person name="Swayne D.E."/>
        </authorList>
    </citation>
    <scope>NUCLEOTIDE SEQUENCE [LARGE SCALE GENOMIC DNA]</scope>
    <source>
        <strain evidence="6 7">DSM 5090</strain>
    </source>
</reference>
<dbReference type="STRING" id="112901.SAMN04488500_103311"/>
<keyword evidence="2" id="KW-0175">Coiled coil</keyword>
<dbReference type="InterPro" id="IPR058792">
    <property type="entry name" value="Beta-barrel_RND_2"/>
</dbReference>
<comment type="similarity">
    <text evidence="1">Belongs to the membrane fusion protein (MFP) (TC 8.A.1) family.</text>
</comment>
<dbReference type="RefSeq" id="WP_084574633.1">
    <property type="nucleotide sequence ID" value="NZ_CP155572.1"/>
</dbReference>
<dbReference type="EMBL" id="FWXI01000003">
    <property type="protein sequence ID" value="SMC47776.1"/>
    <property type="molecule type" value="Genomic_DNA"/>
</dbReference>
<organism evidence="6 7">
    <name type="scientific">Sporomusa malonica</name>
    <dbReference type="NCBI Taxonomy" id="112901"/>
    <lineage>
        <taxon>Bacteria</taxon>
        <taxon>Bacillati</taxon>
        <taxon>Bacillota</taxon>
        <taxon>Negativicutes</taxon>
        <taxon>Selenomonadales</taxon>
        <taxon>Sporomusaceae</taxon>
        <taxon>Sporomusa</taxon>
    </lineage>
</organism>
<evidence type="ECO:0000256" key="1">
    <source>
        <dbReference type="ARBA" id="ARBA00009477"/>
    </source>
</evidence>
<evidence type="ECO:0000313" key="7">
    <source>
        <dbReference type="Proteomes" id="UP000192738"/>
    </source>
</evidence>
<name>A0A1W1ZHC7_9FIRM</name>
<accession>A0A1W1ZHC7</accession>
<feature type="domain" description="Multidrug resistance protein MdtA-like barrel-sandwich hybrid" evidence="4">
    <location>
        <begin position="81"/>
        <end position="216"/>
    </location>
</feature>